<comment type="caution">
    <text evidence="7">The sequence shown here is derived from an EMBL/GenBank/DDBJ whole genome shotgun (WGS) entry which is preliminary data.</text>
</comment>
<dbReference type="EMBL" id="QSFO01000003">
    <property type="protein sequence ID" value="RHA56168.1"/>
    <property type="molecule type" value="Genomic_DNA"/>
</dbReference>
<reference evidence="7 8" key="1">
    <citation type="submission" date="2018-08" db="EMBL/GenBank/DDBJ databases">
        <title>A genome reference for cultivated species of the human gut microbiota.</title>
        <authorList>
            <person name="Zou Y."/>
            <person name="Xue W."/>
            <person name="Luo G."/>
        </authorList>
    </citation>
    <scope>NUCLEOTIDE SEQUENCE [LARGE SCALE GENOMIC DNA]</scope>
    <source>
        <strain evidence="7 8">AM43-2</strain>
    </source>
</reference>
<comment type="similarity">
    <text evidence="2">Belongs to the bacterial solute-binding protein 2 family.</text>
</comment>
<evidence type="ECO:0000313" key="8">
    <source>
        <dbReference type="Proteomes" id="UP000284598"/>
    </source>
</evidence>
<dbReference type="PANTHER" id="PTHR46847">
    <property type="entry name" value="D-ALLOSE-BINDING PERIPLASMIC PROTEIN-RELATED"/>
    <property type="match status" value="1"/>
</dbReference>
<dbReference type="GO" id="GO:0030246">
    <property type="term" value="F:carbohydrate binding"/>
    <property type="evidence" value="ECO:0007669"/>
    <property type="project" value="UniProtKB-ARBA"/>
</dbReference>
<evidence type="ECO:0000256" key="4">
    <source>
        <dbReference type="SAM" id="MobiDB-lite"/>
    </source>
</evidence>
<dbReference type="Pfam" id="PF13407">
    <property type="entry name" value="Peripla_BP_4"/>
    <property type="match status" value="1"/>
</dbReference>
<comment type="subcellular location">
    <subcellularLocation>
        <location evidence="1">Cell envelope</location>
    </subcellularLocation>
</comment>
<dbReference type="Gene3D" id="3.40.50.2300">
    <property type="match status" value="2"/>
</dbReference>
<accession>A0A413S3K1</accession>
<evidence type="ECO:0000259" key="6">
    <source>
        <dbReference type="Pfam" id="PF13407"/>
    </source>
</evidence>
<evidence type="ECO:0000256" key="1">
    <source>
        <dbReference type="ARBA" id="ARBA00004196"/>
    </source>
</evidence>
<feature type="signal peptide" evidence="5">
    <location>
        <begin position="1"/>
        <end position="21"/>
    </location>
</feature>
<feature type="region of interest" description="Disordered" evidence="4">
    <location>
        <begin position="23"/>
        <end position="50"/>
    </location>
</feature>
<dbReference type="InterPro" id="IPR028082">
    <property type="entry name" value="Peripla_BP_I"/>
</dbReference>
<dbReference type="GO" id="GO:0030313">
    <property type="term" value="C:cell envelope"/>
    <property type="evidence" value="ECO:0007669"/>
    <property type="project" value="UniProtKB-SubCell"/>
</dbReference>
<feature type="compositionally biased region" description="Low complexity" evidence="4">
    <location>
        <begin position="23"/>
        <end position="42"/>
    </location>
</feature>
<organism evidence="7 8">
    <name type="scientific">Eubacterium ventriosum</name>
    <dbReference type="NCBI Taxonomy" id="39496"/>
    <lineage>
        <taxon>Bacteria</taxon>
        <taxon>Bacillati</taxon>
        <taxon>Bacillota</taxon>
        <taxon>Clostridia</taxon>
        <taxon>Eubacteriales</taxon>
        <taxon>Eubacteriaceae</taxon>
        <taxon>Eubacterium</taxon>
    </lineage>
</organism>
<dbReference type="CDD" id="cd06320">
    <property type="entry name" value="PBP1_allose_binding"/>
    <property type="match status" value="1"/>
</dbReference>
<dbReference type="PROSITE" id="PS51257">
    <property type="entry name" value="PROKAR_LIPOPROTEIN"/>
    <property type="match status" value="1"/>
</dbReference>
<gene>
    <name evidence="7" type="ORF">DW929_03530</name>
</gene>
<keyword evidence="3 5" id="KW-0732">Signal</keyword>
<dbReference type="Proteomes" id="UP000284598">
    <property type="component" value="Unassembled WGS sequence"/>
</dbReference>
<dbReference type="AlphaFoldDB" id="A0A413S3K1"/>
<name>A0A413S3K1_9FIRM</name>
<evidence type="ECO:0000313" key="7">
    <source>
        <dbReference type="EMBL" id="RHA56168.1"/>
    </source>
</evidence>
<protein>
    <submittedName>
        <fullName evidence="7">RbsB protein</fullName>
    </submittedName>
</protein>
<dbReference type="InterPro" id="IPR025997">
    <property type="entry name" value="SBP_2_dom"/>
</dbReference>
<evidence type="ECO:0000256" key="2">
    <source>
        <dbReference type="ARBA" id="ARBA00007639"/>
    </source>
</evidence>
<evidence type="ECO:0000256" key="5">
    <source>
        <dbReference type="SAM" id="SignalP"/>
    </source>
</evidence>
<dbReference type="PANTHER" id="PTHR46847:SF1">
    <property type="entry name" value="D-ALLOSE-BINDING PERIPLASMIC PROTEIN-RELATED"/>
    <property type="match status" value="1"/>
</dbReference>
<evidence type="ECO:0000256" key="3">
    <source>
        <dbReference type="ARBA" id="ARBA00022729"/>
    </source>
</evidence>
<dbReference type="SUPFAM" id="SSF53822">
    <property type="entry name" value="Periplasmic binding protein-like I"/>
    <property type="match status" value="1"/>
</dbReference>
<feature type="domain" description="Periplasmic binding protein" evidence="6">
    <location>
        <begin position="78"/>
        <end position="333"/>
    </location>
</feature>
<proteinExistence type="inferred from homology"/>
<feature type="chain" id="PRO_5038633385" evidence="5">
    <location>
        <begin position="22"/>
        <end position="369"/>
    </location>
</feature>
<sequence>MRKKFLAVALAATMVIGLVGCGNSSSSSNNATTAASNGTQATEEFNPDTVKDSKTIEDIRKDNGDEVKVKSGLKMGAIAKSFSNEFWRNFKNGYEQSEKVLKDAGVDVSIKIDGTTDESDEIGQQTMTDNLVNQGYNALMLSPISDSNLTASVDNAKGKKIPTINVNDGLIAAADYFVGPDAYQNGELAAEWVSKKLGDKGDVAIVIGMAKAFAARERTAGFKGWIKDNNSGLNVVAEQNADWDRQKAKELASTWIQQNPDLKAIFCNNDDMALGVVEAVEEAKKDILVVGVDGIGEAYDSIRAGKLDATVDSFGYYMSQVATEVTLRVLAGQDIPRVTHTPQALIDKTNVDKDAKDIIGWTDPKYVTE</sequence>
<dbReference type="RefSeq" id="WP_118024917.1">
    <property type="nucleotide sequence ID" value="NZ_JBGKQM010000001.1"/>
</dbReference>